<dbReference type="AlphaFoldDB" id="A0A316HN26"/>
<reference evidence="1 2" key="1">
    <citation type="submission" date="2018-05" db="EMBL/GenBank/DDBJ databases">
        <title>Genomic Encyclopedia of Archaeal and Bacterial Type Strains, Phase II (KMG-II): from individual species to whole genera.</title>
        <authorList>
            <person name="Goeker M."/>
        </authorList>
    </citation>
    <scope>NUCLEOTIDE SEQUENCE [LARGE SCALE GENOMIC DNA]</scope>
    <source>
        <strain evidence="1 2">DSM 19975</strain>
    </source>
</reference>
<organism evidence="1 2">
    <name type="scientific">Mucilaginibacter oryzae</name>
    <dbReference type="NCBI Taxonomy" id="468058"/>
    <lineage>
        <taxon>Bacteria</taxon>
        <taxon>Pseudomonadati</taxon>
        <taxon>Bacteroidota</taxon>
        <taxon>Sphingobacteriia</taxon>
        <taxon>Sphingobacteriales</taxon>
        <taxon>Sphingobacteriaceae</taxon>
        <taxon>Mucilaginibacter</taxon>
    </lineage>
</organism>
<keyword evidence="2" id="KW-1185">Reference proteome</keyword>
<dbReference type="RefSeq" id="WP_109605388.1">
    <property type="nucleotide sequence ID" value="NZ_QGHA01000001.1"/>
</dbReference>
<dbReference type="Proteomes" id="UP000245678">
    <property type="component" value="Unassembled WGS sequence"/>
</dbReference>
<comment type="caution">
    <text evidence="1">The sequence shown here is derived from an EMBL/GenBank/DDBJ whole genome shotgun (WGS) entry which is preliminary data.</text>
</comment>
<sequence>MGKHFYTEVSGRGTQGAIGVMSGRFAGSEIDLGKHNLITFTTGTDKGGINAYGDDEAKIYGGQLVVPVFDVPVGIGATHDAKSGQNSGILGIGAFGYERTGNSNFIGLDMTTGVNLYFLGVEASTKIGFKW</sequence>
<gene>
    <name evidence="1" type="ORF">LX99_00072</name>
</gene>
<protein>
    <submittedName>
        <fullName evidence="1">Uncharacterized protein</fullName>
    </submittedName>
</protein>
<evidence type="ECO:0000313" key="2">
    <source>
        <dbReference type="Proteomes" id="UP000245678"/>
    </source>
</evidence>
<name>A0A316HN26_9SPHI</name>
<proteinExistence type="predicted"/>
<evidence type="ECO:0000313" key="1">
    <source>
        <dbReference type="EMBL" id="PWK79615.1"/>
    </source>
</evidence>
<accession>A0A316HN26</accession>
<dbReference type="EMBL" id="QGHA01000001">
    <property type="protein sequence ID" value="PWK79615.1"/>
    <property type="molecule type" value="Genomic_DNA"/>
</dbReference>